<organism evidence="3 4">
    <name type="scientific">Caldimicrobium thiodismutans</name>
    <dbReference type="NCBI Taxonomy" id="1653476"/>
    <lineage>
        <taxon>Bacteria</taxon>
        <taxon>Pseudomonadati</taxon>
        <taxon>Thermodesulfobacteriota</taxon>
        <taxon>Thermodesulfobacteria</taxon>
        <taxon>Thermodesulfobacteriales</taxon>
        <taxon>Thermodesulfobacteriaceae</taxon>
        <taxon>Caldimicrobium</taxon>
    </lineage>
</organism>
<dbReference type="Proteomes" id="UP000235731">
    <property type="component" value="Unassembled WGS sequence"/>
</dbReference>
<comment type="caution">
    <text evidence="3">The sequence shown here is derived from an EMBL/GenBank/DDBJ whole genome shotgun (WGS) entry which is preliminary data.</text>
</comment>
<protein>
    <submittedName>
        <fullName evidence="3">Uncharacterized protein</fullName>
    </submittedName>
</protein>
<evidence type="ECO:0000256" key="1">
    <source>
        <dbReference type="SAM" id="MobiDB-lite"/>
    </source>
</evidence>
<reference evidence="3 4" key="1">
    <citation type="submission" date="2018-01" db="EMBL/GenBank/DDBJ databases">
        <title>Metagenomic assembled genomes from two thermal pools in the Uzon Caldera, Kamchatka, Russia.</title>
        <authorList>
            <person name="Wilkins L."/>
            <person name="Ettinger C."/>
        </authorList>
    </citation>
    <scope>NUCLEOTIDE SEQUENCE [LARGE SCALE GENOMIC DNA]</scope>
    <source>
        <strain evidence="3">ZAV-15</strain>
    </source>
</reference>
<accession>A0A2N7PK69</accession>
<gene>
    <name evidence="3" type="ORF">C0197_02500</name>
</gene>
<evidence type="ECO:0000313" key="4">
    <source>
        <dbReference type="Proteomes" id="UP000235731"/>
    </source>
</evidence>
<dbReference type="AlphaFoldDB" id="A0A2N7PK69"/>
<feature type="signal peptide" evidence="2">
    <location>
        <begin position="1"/>
        <end position="31"/>
    </location>
</feature>
<evidence type="ECO:0000313" key="3">
    <source>
        <dbReference type="EMBL" id="PMP63511.1"/>
    </source>
</evidence>
<proteinExistence type="predicted"/>
<dbReference type="EMBL" id="PNIE01000033">
    <property type="protein sequence ID" value="PMP63511.1"/>
    <property type="molecule type" value="Genomic_DNA"/>
</dbReference>
<feature type="chain" id="PRO_5014892364" evidence="2">
    <location>
        <begin position="32"/>
        <end position="60"/>
    </location>
</feature>
<feature type="region of interest" description="Disordered" evidence="1">
    <location>
        <begin position="34"/>
        <end position="60"/>
    </location>
</feature>
<keyword evidence="2" id="KW-0732">Signal</keyword>
<sequence length="60" mass="6424">KIKKGGDIMKKLLALLTGVTFLFGAAGMSLATEKKDAKKDNATQNATKKETPKKKKVEGC</sequence>
<name>A0A2N7PK69_9BACT</name>
<feature type="non-terminal residue" evidence="3">
    <location>
        <position position="1"/>
    </location>
</feature>
<evidence type="ECO:0000256" key="2">
    <source>
        <dbReference type="SAM" id="SignalP"/>
    </source>
</evidence>
<feature type="compositionally biased region" description="Basic residues" evidence="1">
    <location>
        <begin position="51"/>
        <end position="60"/>
    </location>
</feature>